<dbReference type="RefSeq" id="WP_204297691.1">
    <property type="nucleotide sequence ID" value="NZ_BAAAGQ010000011.1"/>
</dbReference>
<feature type="domain" description="PKD" evidence="2">
    <location>
        <begin position="81"/>
        <end position="121"/>
    </location>
</feature>
<dbReference type="PROSITE" id="PS50093">
    <property type="entry name" value="PKD"/>
    <property type="match status" value="1"/>
</dbReference>
<evidence type="ECO:0000256" key="1">
    <source>
        <dbReference type="SAM" id="SignalP"/>
    </source>
</evidence>
<accession>A0ABQ3WMP4</accession>
<name>A0ABQ3WMP4_9ACTN</name>
<dbReference type="EMBL" id="BOMF01000092">
    <property type="protein sequence ID" value="GID47536.1"/>
    <property type="molecule type" value="Genomic_DNA"/>
</dbReference>
<feature type="chain" id="PRO_5047128458" description="PKD domain-containing protein" evidence="1">
    <location>
        <begin position="25"/>
        <end position="341"/>
    </location>
</feature>
<gene>
    <name evidence="3" type="ORF">Aca07nite_48110</name>
</gene>
<evidence type="ECO:0000259" key="2">
    <source>
        <dbReference type="PROSITE" id="PS50093"/>
    </source>
</evidence>
<feature type="signal peptide" evidence="1">
    <location>
        <begin position="1"/>
        <end position="24"/>
    </location>
</feature>
<dbReference type="Gene3D" id="2.60.40.10">
    <property type="entry name" value="Immunoglobulins"/>
    <property type="match status" value="1"/>
</dbReference>
<sequence length="341" mass="37409">MRPPRHRALSAMITVVLSAIAVLAAGTPAGAAADDPDVTAPVGRYQLDFTKLWDGQSATLTALEVSDDVTAQADIRQYIDWGDGDFSYLDGDEKSERHQFYNPGTYTVTVRLTDRAGNSSSGVFAGTAAVTVVKMPGTFKIVKKEVFVGDPAIVTLAGIPSDVTKVRVWWGDGADTTVSRTTTQVKHYYTSQTSWYVRVMLTNAAGEAYGQEIGPINTPFDEIPPQVSLTRPKKPTYVSSWRTVNGKVYDRGRGTTAVGTAFIQQRGSSWYYYTGKKWIKAKTLNQALRKARTITVRPTAKNTWQVKIKGLKKGTLYAFYAAVDKSGNQSEAKVKKQKLTR</sequence>
<protein>
    <recommendedName>
        <fullName evidence="2">PKD domain-containing protein</fullName>
    </recommendedName>
</protein>
<organism evidence="3">
    <name type="scientific">Actinoplanes campanulatus</name>
    <dbReference type="NCBI Taxonomy" id="113559"/>
    <lineage>
        <taxon>Bacteria</taxon>
        <taxon>Bacillati</taxon>
        <taxon>Actinomycetota</taxon>
        <taxon>Actinomycetes</taxon>
        <taxon>Micromonosporales</taxon>
        <taxon>Micromonosporaceae</taxon>
        <taxon>Actinoplanes</taxon>
    </lineage>
</organism>
<dbReference type="InterPro" id="IPR000601">
    <property type="entry name" value="PKD_dom"/>
</dbReference>
<comment type="caution">
    <text evidence="3">The sequence shown here is derived from an EMBL/GenBank/DDBJ whole genome shotgun (WGS) entry which is preliminary data.</text>
</comment>
<proteinExistence type="predicted"/>
<dbReference type="CDD" id="cd00146">
    <property type="entry name" value="PKD"/>
    <property type="match status" value="1"/>
</dbReference>
<dbReference type="InterPro" id="IPR035986">
    <property type="entry name" value="PKD_dom_sf"/>
</dbReference>
<evidence type="ECO:0000313" key="3">
    <source>
        <dbReference type="EMBL" id="GID47536.1"/>
    </source>
</evidence>
<dbReference type="SUPFAM" id="SSF49299">
    <property type="entry name" value="PKD domain"/>
    <property type="match status" value="1"/>
</dbReference>
<dbReference type="InterPro" id="IPR013783">
    <property type="entry name" value="Ig-like_fold"/>
</dbReference>
<keyword evidence="1" id="KW-0732">Signal</keyword>
<reference evidence="3" key="1">
    <citation type="submission" date="2021-01" db="EMBL/GenBank/DDBJ databases">
        <title>Whole genome shotgun sequence of Actinoplanes capillaceus NBRC 16408.</title>
        <authorList>
            <person name="Komaki H."/>
            <person name="Tamura T."/>
        </authorList>
    </citation>
    <scope>NUCLEOTIDE SEQUENCE [LARGE SCALE GENOMIC DNA]</scope>
    <source>
        <strain evidence="3">NBRC 16408</strain>
    </source>
</reference>